<keyword evidence="2" id="KW-0067">ATP-binding</keyword>
<dbReference type="GO" id="GO:0005829">
    <property type="term" value="C:cytosol"/>
    <property type="evidence" value="ECO:0007669"/>
    <property type="project" value="TreeGrafter"/>
</dbReference>
<dbReference type="InterPro" id="IPR013078">
    <property type="entry name" value="His_Pase_superF_clade-1"/>
</dbReference>
<dbReference type="SMART" id="SM00855">
    <property type="entry name" value="PGAM"/>
    <property type="match status" value="1"/>
</dbReference>
<evidence type="ECO:0000256" key="3">
    <source>
        <dbReference type="PIRSR" id="PIRSR613078-2"/>
    </source>
</evidence>
<dbReference type="Gene3D" id="3.40.50.300">
    <property type="entry name" value="P-loop containing nucleotide triphosphate hydrolases"/>
    <property type="match status" value="1"/>
</dbReference>
<dbReference type="SUPFAM" id="SSF52540">
    <property type="entry name" value="P-loop containing nucleoside triphosphate hydrolases"/>
    <property type="match status" value="1"/>
</dbReference>
<dbReference type="Gene3D" id="3.40.50.1240">
    <property type="entry name" value="Phosphoglycerate mutase-like"/>
    <property type="match status" value="1"/>
</dbReference>
<dbReference type="GO" id="GO:0003873">
    <property type="term" value="F:6-phosphofructo-2-kinase activity"/>
    <property type="evidence" value="ECO:0007669"/>
    <property type="project" value="InterPro"/>
</dbReference>
<dbReference type="GO" id="GO:0006003">
    <property type="term" value="P:fructose 2,6-bisphosphate metabolic process"/>
    <property type="evidence" value="ECO:0007669"/>
    <property type="project" value="InterPro"/>
</dbReference>
<feature type="region of interest" description="Disordered" evidence="4">
    <location>
        <begin position="54"/>
        <end position="79"/>
    </location>
</feature>
<organism evidence="6 7">
    <name type="scientific">Hymenoscyphus albidus</name>
    <dbReference type="NCBI Taxonomy" id="595503"/>
    <lineage>
        <taxon>Eukaryota</taxon>
        <taxon>Fungi</taxon>
        <taxon>Dikarya</taxon>
        <taxon>Ascomycota</taxon>
        <taxon>Pezizomycotina</taxon>
        <taxon>Leotiomycetes</taxon>
        <taxon>Helotiales</taxon>
        <taxon>Helotiaceae</taxon>
        <taxon>Hymenoscyphus</taxon>
    </lineage>
</organism>
<evidence type="ECO:0000259" key="5">
    <source>
        <dbReference type="Pfam" id="PF01591"/>
    </source>
</evidence>
<evidence type="ECO:0000256" key="1">
    <source>
        <dbReference type="ARBA" id="ARBA00022741"/>
    </source>
</evidence>
<proteinExistence type="predicted"/>
<dbReference type="SUPFAM" id="SSF53254">
    <property type="entry name" value="Phosphoglycerate mutase-like"/>
    <property type="match status" value="1"/>
</dbReference>
<dbReference type="EMBL" id="CAJVRM010000182">
    <property type="protein sequence ID" value="CAG8976564.1"/>
    <property type="molecule type" value="Genomic_DNA"/>
</dbReference>
<dbReference type="Pfam" id="PF01591">
    <property type="entry name" value="6PF2K"/>
    <property type="match status" value="2"/>
</dbReference>
<dbReference type="InterPro" id="IPR013079">
    <property type="entry name" value="6Phosfructo_kin"/>
</dbReference>
<keyword evidence="7" id="KW-1185">Reference proteome</keyword>
<dbReference type="InterPro" id="IPR003094">
    <property type="entry name" value="6Pfruct_kin"/>
</dbReference>
<dbReference type="PANTHER" id="PTHR10606:SF32">
    <property type="entry name" value="6-PHOSPHOFRUCTO-2-KINASE 1"/>
    <property type="match status" value="1"/>
</dbReference>
<evidence type="ECO:0000256" key="4">
    <source>
        <dbReference type="SAM" id="MobiDB-lite"/>
    </source>
</evidence>
<dbReference type="GO" id="GO:0005524">
    <property type="term" value="F:ATP binding"/>
    <property type="evidence" value="ECO:0007669"/>
    <property type="project" value="UniProtKB-KW"/>
</dbReference>
<dbReference type="InterPro" id="IPR027417">
    <property type="entry name" value="P-loop_NTPase"/>
</dbReference>
<dbReference type="AlphaFoldDB" id="A0A9N9LJY9"/>
<dbReference type="Pfam" id="PF00300">
    <property type="entry name" value="His_Phos_1"/>
    <property type="match status" value="1"/>
</dbReference>
<feature type="region of interest" description="Disordered" evidence="4">
    <location>
        <begin position="124"/>
        <end position="174"/>
    </location>
</feature>
<evidence type="ECO:0000256" key="2">
    <source>
        <dbReference type="ARBA" id="ARBA00022840"/>
    </source>
</evidence>
<gene>
    <name evidence="6" type="ORF">HYALB_00010206</name>
</gene>
<dbReference type="PRINTS" id="PR00991">
    <property type="entry name" value="6PFRUCTKNASE"/>
</dbReference>
<name>A0A9N9LJY9_9HELO</name>
<feature type="domain" description="6-phosphofructo-2-kinase" evidence="5">
    <location>
        <begin position="184"/>
        <end position="238"/>
    </location>
</feature>
<dbReference type="PROSITE" id="PS00175">
    <property type="entry name" value="PG_MUTASE"/>
    <property type="match status" value="1"/>
</dbReference>
<feature type="region of interest" description="Disordered" evidence="4">
    <location>
        <begin position="235"/>
        <end position="259"/>
    </location>
</feature>
<sequence length="719" mass="80046">MLSTIPTGERPKTTTLIPGSVKYGGQTQHSEIAKVAISKAILSTHSLALTRMPTHPPTSTSFTTPTSTPPPLALEENEESKFKKPLPFAPLPKPAIADNHLAPPRSVSHALSAVGMISSGLQNGVGHPLSDTPMPSAPSTAPSSPRIYPVRQNSGTVTPRVRPPATTLNIPGLTRSRVSPDGKIAQRDVGAKLVVIMVGLPARGKSYITKKIQRYLSWQQHETKIFNVGNRRRVAAGAQGPNGTPASSPPGSPERVASSASITAIMDAPTQAAHILLNGLDPKQEYNNLMKLPSAEGMDQSAQFFDPKNKKAAQLREEVALATLDEVLDFLLNKGGSVGILDATNSTLERRQVLFDRVKQREPKLGILFIESVCEDQKLLEANMRLKLGGPDYKDKDPESSLADFKKRVAAYESAYVPLGQYEEDRNMQYIKMIDVGRKVIHHQLSGFLTSGIASYLSTFNLSPRQIWITRHGQSMDNYCGKLGGDSSLTIEGRNYGTVLYNFISKKKKEWEVDQKNRIIAANETEYPKPGDRTPPYPELLGELDSKNFCVWTSMLKRSIETAQDFEDDEQYDVKNWEMLNEIHAGKFEGMTYESIRAQFPDEYAKRAKDKLNYIYPGVGGEGYLQVISRLRDMVRELERIKDHVLIVGHRSVARVLMAYFMDLSRDDIADLDVPLGLLFSIEPKPYGIDFHAYRYNEEEFWFDELIDYKPQKEVVKGN</sequence>
<feature type="binding site" evidence="3">
    <location>
        <position position="558"/>
    </location>
    <ligand>
        <name>substrate</name>
    </ligand>
</feature>
<dbReference type="GO" id="GO:0006000">
    <property type="term" value="P:fructose metabolic process"/>
    <property type="evidence" value="ECO:0007669"/>
    <property type="project" value="InterPro"/>
</dbReference>
<evidence type="ECO:0000313" key="6">
    <source>
        <dbReference type="EMBL" id="CAG8976564.1"/>
    </source>
</evidence>
<dbReference type="CDD" id="cd07067">
    <property type="entry name" value="HP_PGM_like"/>
    <property type="match status" value="1"/>
</dbReference>
<dbReference type="Proteomes" id="UP000701801">
    <property type="component" value="Unassembled WGS sequence"/>
</dbReference>
<dbReference type="PANTHER" id="PTHR10606">
    <property type="entry name" value="6-PHOSPHOFRUCTO-2-KINASE/FRUCTOSE-2,6-BISPHOSPHATASE"/>
    <property type="match status" value="1"/>
</dbReference>
<reference evidence="6" key="1">
    <citation type="submission" date="2021-07" db="EMBL/GenBank/DDBJ databases">
        <authorList>
            <person name="Durling M."/>
        </authorList>
    </citation>
    <scope>NUCLEOTIDE SEQUENCE</scope>
</reference>
<evidence type="ECO:0000313" key="7">
    <source>
        <dbReference type="Proteomes" id="UP000701801"/>
    </source>
</evidence>
<keyword evidence="1" id="KW-0547">Nucleotide-binding</keyword>
<dbReference type="InterPro" id="IPR001345">
    <property type="entry name" value="PG/BPGM_mutase_AS"/>
</dbReference>
<feature type="compositionally biased region" description="Low complexity" evidence="4">
    <location>
        <begin position="130"/>
        <end position="145"/>
    </location>
</feature>
<feature type="compositionally biased region" description="Low complexity" evidence="4">
    <location>
        <begin position="156"/>
        <end position="167"/>
    </location>
</feature>
<dbReference type="InterPro" id="IPR029033">
    <property type="entry name" value="His_PPase_superfam"/>
</dbReference>
<feature type="domain" description="6-phosphofructo-2-kinase" evidence="5">
    <location>
        <begin position="296"/>
        <end position="462"/>
    </location>
</feature>
<protein>
    <recommendedName>
        <fullName evidence="5">6-phosphofructo-2-kinase domain-containing protein</fullName>
    </recommendedName>
</protein>
<dbReference type="OrthoDB" id="267323at2759"/>
<comment type="caution">
    <text evidence="6">The sequence shown here is derived from an EMBL/GenBank/DDBJ whole genome shotgun (WGS) entry which is preliminary data.</text>
</comment>
<accession>A0A9N9LJY9</accession>
<feature type="compositionally biased region" description="Low complexity" evidence="4">
    <location>
        <begin position="57"/>
        <end position="66"/>
    </location>
</feature>